<gene>
    <name evidence="9" type="ORF">GGR31_002935</name>
</gene>
<feature type="domain" description="Glycosyltransferase 2-like" evidence="8">
    <location>
        <begin position="152"/>
        <end position="354"/>
    </location>
</feature>
<comment type="caution">
    <text evidence="9">The sequence shown here is derived from an EMBL/GenBank/DDBJ whole genome shotgun (WGS) entry which is preliminary data.</text>
</comment>
<dbReference type="PANTHER" id="PTHR43867:SF4">
    <property type="entry name" value="BETA-(1-3)-GLUCOSYL TRANSFERASE"/>
    <property type="match status" value="1"/>
</dbReference>
<evidence type="ECO:0000256" key="6">
    <source>
        <dbReference type="ARBA" id="ARBA00023136"/>
    </source>
</evidence>
<feature type="transmembrane region" description="Helical" evidence="7">
    <location>
        <begin position="5"/>
        <end position="20"/>
    </location>
</feature>
<keyword evidence="2" id="KW-0328">Glycosyltransferase</keyword>
<protein>
    <submittedName>
        <fullName evidence="9">Cellulose synthase/poly-beta-1,6-N-acetylglucosamine synthase-like glycosyltransferase</fullName>
    </submittedName>
</protein>
<keyword evidence="6 7" id="KW-0472">Membrane</keyword>
<dbReference type="RefSeq" id="WP_309730702.1">
    <property type="nucleotide sequence ID" value="NZ_JAVDQA010000013.1"/>
</dbReference>
<evidence type="ECO:0000256" key="5">
    <source>
        <dbReference type="ARBA" id="ARBA00022989"/>
    </source>
</evidence>
<feature type="transmembrane region" description="Helical" evidence="7">
    <location>
        <begin position="346"/>
        <end position="365"/>
    </location>
</feature>
<dbReference type="InterPro" id="IPR001173">
    <property type="entry name" value="Glyco_trans_2-like"/>
</dbReference>
<evidence type="ECO:0000256" key="7">
    <source>
        <dbReference type="SAM" id="Phobius"/>
    </source>
</evidence>
<evidence type="ECO:0000313" key="10">
    <source>
        <dbReference type="Proteomes" id="UP001257659"/>
    </source>
</evidence>
<feature type="transmembrane region" description="Helical" evidence="7">
    <location>
        <begin position="447"/>
        <end position="464"/>
    </location>
</feature>
<reference evidence="9 10" key="1">
    <citation type="submission" date="2023-07" db="EMBL/GenBank/DDBJ databases">
        <title>Genomic Encyclopedia of Type Strains, Phase IV (KMG-IV): sequencing the most valuable type-strain genomes for metagenomic binning, comparative biology and taxonomic classification.</title>
        <authorList>
            <person name="Goeker M."/>
        </authorList>
    </citation>
    <scope>NUCLEOTIDE SEQUENCE [LARGE SCALE GENOMIC DNA]</scope>
    <source>
        <strain evidence="9 10">DSM 102814</strain>
    </source>
</reference>
<evidence type="ECO:0000256" key="4">
    <source>
        <dbReference type="ARBA" id="ARBA00022692"/>
    </source>
</evidence>
<accession>A0ABU1K9I1</accession>
<comment type="subcellular location">
    <subcellularLocation>
        <location evidence="1">Membrane</location>
        <topology evidence="1">Multi-pass membrane protein</topology>
    </subcellularLocation>
</comment>
<evidence type="ECO:0000313" key="9">
    <source>
        <dbReference type="EMBL" id="MDR6302255.1"/>
    </source>
</evidence>
<organism evidence="9 10">
    <name type="scientific">Mesonia maritima</name>
    <dbReference type="NCBI Taxonomy" id="1793873"/>
    <lineage>
        <taxon>Bacteria</taxon>
        <taxon>Pseudomonadati</taxon>
        <taxon>Bacteroidota</taxon>
        <taxon>Flavobacteriia</taxon>
        <taxon>Flavobacteriales</taxon>
        <taxon>Flavobacteriaceae</taxon>
        <taxon>Mesonia</taxon>
    </lineage>
</organism>
<dbReference type="PANTHER" id="PTHR43867">
    <property type="entry name" value="CELLULOSE SYNTHASE CATALYTIC SUBUNIT A [UDP-FORMING]"/>
    <property type="match status" value="1"/>
</dbReference>
<evidence type="ECO:0000256" key="1">
    <source>
        <dbReference type="ARBA" id="ARBA00004141"/>
    </source>
</evidence>
<evidence type="ECO:0000256" key="3">
    <source>
        <dbReference type="ARBA" id="ARBA00022679"/>
    </source>
</evidence>
<evidence type="ECO:0000259" key="8">
    <source>
        <dbReference type="Pfam" id="PF13632"/>
    </source>
</evidence>
<dbReference type="Proteomes" id="UP001257659">
    <property type="component" value="Unassembled WGS sequence"/>
</dbReference>
<dbReference type="Gene3D" id="3.90.550.10">
    <property type="entry name" value="Spore Coat Polysaccharide Biosynthesis Protein SpsA, Chain A"/>
    <property type="match status" value="1"/>
</dbReference>
<keyword evidence="5 7" id="KW-1133">Transmembrane helix</keyword>
<name>A0ABU1K9I1_9FLAO</name>
<sequence>MRRGFLYCFIFLVGLFLMWYDSSIFVFLLLINFGFHYFQLISQLWLAYRKKSMCAPLKKKKTPPFISIHIPICDEPPEIVIPVIESCLNQTYSNFEIIVFDNNSSQEANWKPVQEFCASHNKVKFFHQKTLKGFKAAALDFCRKKSHPSSQYVFTVDADYRLDSTCLSTAIRYITNSKLAVVQFPQAYYNASEQNFLVKELEHYFNIYANGGNKYGTALPTGTLSLISVKALDKVGGWKSFSLTEDASLGIKLRAKGYKLRYIPKIVGKGLVPSTTISICKQRNRWIYGNMQCLISLIKNSKLRLNDKFIISVQLSAWINFLGFPSLMLLLLLISRPFNQSLPLQTMVQICLGHYLLFILVKLLIFKKSKSSNNESWIGAFFVHLSVASLGAFDWWPAVFGYSKRFIRTNKKKKRSKKFNIFPAFFTSILLCTNIFFFYQLEFFTQFLFSLITSLWVISNLVFYKQFLNTSHSLKKVIS</sequence>
<dbReference type="Pfam" id="PF13632">
    <property type="entry name" value="Glyco_trans_2_3"/>
    <property type="match status" value="1"/>
</dbReference>
<keyword evidence="10" id="KW-1185">Reference proteome</keyword>
<proteinExistence type="predicted"/>
<dbReference type="InterPro" id="IPR029044">
    <property type="entry name" value="Nucleotide-diphossugar_trans"/>
</dbReference>
<dbReference type="EMBL" id="JAVDQA010000013">
    <property type="protein sequence ID" value="MDR6302255.1"/>
    <property type="molecule type" value="Genomic_DNA"/>
</dbReference>
<evidence type="ECO:0000256" key="2">
    <source>
        <dbReference type="ARBA" id="ARBA00022676"/>
    </source>
</evidence>
<dbReference type="SUPFAM" id="SSF53448">
    <property type="entry name" value="Nucleotide-diphospho-sugar transferases"/>
    <property type="match status" value="1"/>
</dbReference>
<dbReference type="InterPro" id="IPR050321">
    <property type="entry name" value="Glycosyltr_2/OpgH_subfam"/>
</dbReference>
<feature type="transmembrane region" description="Helical" evidence="7">
    <location>
        <begin position="309"/>
        <end position="334"/>
    </location>
</feature>
<feature type="transmembrane region" description="Helical" evidence="7">
    <location>
        <begin position="421"/>
        <end position="441"/>
    </location>
</feature>
<feature type="transmembrane region" description="Helical" evidence="7">
    <location>
        <begin position="377"/>
        <end position="400"/>
    </location>
</feature>
<keyword evidence="3" id="KW-0808">Transferase</keyword>
<keyword evidence="4 7" id="KW-0812">Transmembrane</keyword>